<dbReference type="EMBL" id="QGGG01000007">
    <property type="protein sequence ID" value="PWJ84061.1"/>
    <property type="molecule type" value="Genomic_DNA"/>
</dbReference>
<gene>
    <name evidence="1" type="ORF">C7441_107224</name>
</gene>
<organism evidence="1 2">
    <name type="scientific">Pseudaminobacter salicylatoxidans</name>
    <dbReference type="NCBI Taxonomy" id="93369"/>
    <lineage>
        <taxon>Bacteria</taxon>
        <taxon>Pseudomonadati</taxon>
        <taxon>Pseudomonadota</taxon>
        <taxon>Alphaproteobacteria</taxon>
        <taxon>Hyphomicrobiales</taxon>
        <taxon>Phyllobacteriaceae</taxon>
        <taxon>Pseudaminobacter</taxon>
    </lineage>
</organism>
<proteinExistence type="predicted"/>
<protein>
    <submittedName>
        <fullName evidence="1">Uncharacterized protein</fullName>
    </submittedName>
</protein>
<reference evidence="1 2" key="1">
    <citation type="submission" date="2018-05" db="EMBL/GenBank/DDBJ databases">
        <title>Genomic Encyclopedia of Type Strains, Phase IV (KMG-IV): sequencing the most valuable type-strain genomes for metagenomic binning, comparative biology and taxonomic classification.</title>
        <authorList>
            <person name="Goeker M."/>
        </authorList>
    </citation>
    <scope>NUCLEOTIDE SEQUENCE [LARGE SCALE GENOMIC DNA]</scope>
    <source>
        <strain evidence="1 2">DSM 6986</strain>
    </source>
</reference>
<name>A0A316C338_PSESE</name>
<sequence>ASDTPPARPPPPSTLIRFMTRVPARAMPRIMRQPHRRGINGLAIIFERCFASICCGKNGAGIHPLFFPSGLASGRQHEPGQPSLSKGLSSDAQIEELNRLMRQARLPRGRPCCGAAAAPLINFAVSPAHSTQRHEHRVPQIGTTLPSESVTRRSIRPASSWLWVAISAASPDWRTSAESASNT</sequence>
<dbReference type="AlphaFoldDB" id="A0A316C338"/>
<accession>A0A316C338</accession>
<dbReference type="Proteomes" id="UP000245396">
    <property type="component" value="Unassembled WGS sequence"/>
</dbReference>
<evidence type="ECO:0000313" key="2">
    <source>
        <dbReference type="Proteomes" id="UP000245396"/>
    </source>
</evidence>
<comment type="caution">
    <text evidence="1">The sequence shown here is derived from an EMBL/GenBank/DDBJ whole genome shotgun (WGS) entry which is preliminary data.</text>
</comment>
<keyword evidence="2" id="KW-1185">Reference proteome</keyword>
<feature type="non-terminal residue" evidence="1">
    <location>
        <position position="1"/>
    </location>
</feature>
<evidence type="ECO:0000313" key="1">
    <source>
        <dbReference type="EMBL" id="PWJ84061.1"/>
    </source>
</evidence>